<keyword evidence="1" id="KW-0653">Protein transport</keyword>
<dbReference type="InterPro" id="IPR038212">
    <property type="entry name" value="TF_EnY2_sf"/>
</dbReference>
<sequence>MDIEEYLHTSGKYKELSDSLRLKLQNTGWRDDIYSLASQELSTSEDPSIEGDTVKKVQQKALESIPEDIKKALMQEVQALIDEIVEKA</sequence>
<gene>
    <name evidence="2" type="ORF">DASB73_008030</name>
</gene>
<keyword evidence="3" id="KW-1185">Reference proteome</keyword>
<comment type="caution">
    <text evidence="2">The sequence shown here is derived from an EMBL/GenBank/DDBJ whole genome shotgun (WGS) entry which is preliminary data.</text>
</comment>
<dbReference type="EMBL" id="BTGC01000003">
    <property type="protein sequence ID" value="GMM49845.1"/>
    <property type="molecule type" value="Genomic_DNA"/>
</dbReference>
<protein>
    <recommendedName>
        <fullName evidence="4">Transcription and mRNA export factor SUS1</fullName>
    </recommendedName>
</protein>
<dbReference type="GO" id="GO:0003713">
    <property type="term" value="F:transcription coactivator activity"/>
    <property type="evidence" value="ECO:0007669"/>
    <property type="project" value="InterPro"/>
</dbReference>
<evidence type="ECO:0008006" key="4">
    <source>
        <dbReference type="Google" id="ProtNLM"/>
    </source>
</evidence>
<dbReference type="GO" id="GO:0005643">
    <property type="term" value="C:nuclear pore"/>
    <property type="evidence" value="ECO:0007669"/>
    <property type="project" value="InterPro"/>
</dbReference>
<evidence type="ECO:0000256" key="1">
    <source>
        <dbReference type="ARBA" id="ARBA00023010"/>
    </source>
</evidence>
<keyword evidence="1" id="KW-0813">Transport</keyword>
<organism evidence="2 3">
    <name type="scientific">Starmerella bacillaris</name>
    <name type="common">Yeast</name>
    <name type="synonym">Candida zemplinina</name>
    <dbReference type="NCBI Taxonomy" id="1247836"/>
    <lineage>
        <taxon>Eukaryota</taxon>
        <taxon>Fungi</taxon>
        <taxon>Dikarya</taxon>
        <taxon>Ascomycota</taxon>
        <taxon>Saccharomycotina</taxon>
        <taxon>Dipodascomycetes</taxon>
        <taxon>Dipodascales</taxon>
        <taxon>Trichomonascaceae</taxon>
        <taxon>Starmerella</taxon>
    </lineage>
</organism>
<reference evidence="2 3" key="1">
    <citation type="journal article" date="2023" name="Elife">
        <title>Identification of key yeast species and microbe-microbe interactions impacting larval growth of Drosophila in the wild.</title>
        <authorList>
            <person name="Mure A."/>
            <person name="Sugiura Y."/>
            <person name="Maeda R."/>
            <person name="Honda K."/>
            <person name="Sakurai N."/>
            <person name="Takahashi Y."/>
            <person name="Watada M."/>
            <person name="Katoh T."/>
            <person name="Gotoh A."/>
            <person name="Gotoh Y."/>
            <person name="Taniguchi I."/>
            <person name="Nakamura K."/>
            <person name="Hayashi T."/>
            <person name="Katayama T."/>
            <person name="Uemura T."/>
            <person name="Hattori Y."/>
        </authorList>
    </citation>
    <scope>NUCLEOTIDE SEQUENCE [LARGE SCALE GENOMIC DNA]</scope>
    <source>
        <strain evidence="2 3">SB-73</strain>
    </source>
</reference>
<evidence type="ECO:0000313" key="3">
    <source>
        <dbReference type="Proteomes" id="UP001362899"/>
    </source>
</evidence>
<dbReference type="AlphaFoldDB" id="A0AAV5REQ5"/>
<dbReference type="GO" id="GO:0015031">
    <property type="term" value="P:protein transport"/>
    <property type="evidence" value="ECO:0007669"/>
    <property type="project" value="UniProtKB-KW"/>
</dbReference>
<evidence type="ECO:0000313" key="2">
    <source>
        <dbReference type="EMBL" id="GMM49845.1"/>
    </source>
</evidence>
<proteinExistence type="predicted"/>
<dbReference type="GO" id="GO:0000124">
    <property type="term" value="C:SAGA complex"/>
    <property type="evidence" value="ECO:0007669"/>
    <property type="project" value="InterPro"/>
</dbReference>
<name>A0AAV5REQ5_STABA</name>
<keyword evidence="1" id="KW-0811">Translocation</keyword>
<dbReference type="Proteomes" id="UP001362899">
    <property type="component" value="Unassembled WGS sequence"/>
</dbReference>
<dbReference type="InterPro" id="IPR018783">
    <property type="entry name" value="TF_ENY2"/>
</dbReference>
<dbReference type="Pfam" id="PF10163">
    <property type="entry name" value="EnY2"/>
    <property type="match status" value="1"/>
</dbReference>
<accession>A0AAV5REQ5</accession>
<dbReference type="GO" id="GO:0006406">
    <property type="term" value="P:mRNA export from nucleus"/>
    <property type="evidence" value="ECO:0007669"/>
    <property type="project" value="InterPro"/>
</dbReference>
<dbReference type="Gene3D" id="1.10.246.140">
    <property type="match status" value="1"/>
</dbReference>